<evidence type="ECO:0000313" key="8">
    <source>
        <dbReference type="EMBL" id="OGF56815.1"/>
    </source>
</evidence>
<sequence length="230" mass="25984">ATVGVVWRTVELGTASSWALTVFLPVTTTYETLTFMAWIIPLVFLLMERRYRFPGVGAIITGLAFAMLAIAASPAIAPRQVAPVVPSLQSYWLVIHVLFMIVGISLFTVGFGANLLLLWRRYRGMEPAKLQKLEELSYKANTLGFPFYGIGGLIFGGIWAKHAWGAYWEWDPKETAMLIAWLAYALYLHARLRWGWRDLKVAWLSVAAFLVVLYTWIGINYFIASLHSFT</sequence>
<dbReference type="Pfam" id="PF01578">
    <property type="entry name" value="Cytochrom_C_asm"/>
    <property type="match status" value="1"/>
</dbReference>
<keyword evidence="4 6" id="KW-1133">Transmembrane helix</keyword>
<feature type="transmembrane region" description="Helical" evidence="6">
    <location>
        <begin position="201"/>
        <end position="223"/>
    </location>
</feature>
<feature type="transmembrane region" description="Helical" evidence="6">
    <location>
        <begin position="53"/>
        <end position="72"/>
    </location>
</feature>
<dbReference type="GO" id="GO:0005886">
    <property type="term" value="C:plasma membrane"/>
    <property type="evidence" value="ECO:0007669"/>
    <property type="project" value="TreeGrafter"/>
</dbReference>
<evidence type="ECO:0000256" key="3">
    <source>
        <dbReference type="ARBA" id="ARBA00022748"/>
    </source>
</evidence>
<dbReference type="GO" id="GO:0020037">
    <property type="term" value="F:heme binding"/>
    <property type="evidence" value="ECO:0007669"/>
    <property type="project" value="InterPro"/>
</dbReference>
<feature type="transmembrane region" description="Helical" evidence="6">
    <location>
        <begin position="140"/>
        <end position="160"/>
    </location>
</feature>
<comment type="caution">
    <text evidence="8">The sequence shown here is derived from an EMBL/GenBank/DDBJ whole genome shotgun (WGS) entry which is preliminary data.</text>
</comment>
<evidence type="ECO:0000256" key="1">
    <source>
        <dbReference type="ARBA" id="ARBA00004141"/>
    </source>
</evidence>
<accession>A0A1F5V098</accession>
<keyword evidence="5 6" id="KW-0472">Membrane</keyword>
<organism evidence="8 9">
    <name type="scientific">Fraserbacteria sp. (strain RBG_16_55_9)</name>
    <dbReference type="NCBI Taxonomy" id="1817864"/>
    <lineage>
        <taxon>Bacteria</taxon>
        <taxon>Candidatus Fraseribacteriota</taxon>
    </lineage>
</organism>
<evidence type="ECO:0000313" key="9">
    <source>
        <dbReference type="Proteomes" id="UP000179157"/>
    </source>
</evidence>
<dbReference type="STRING" id="1817864.A2Z21_02530"/>
<feature type="transmembrane region" description="Helical" evidence="6">
    <location>
        <begin position="175"/>
        <end position="194"/>
    </location>
</feature>
<evidence type="ECO:0000259" key="7">
    <source>
        <dbReference type="Pfam" id="PF01578"/>
    </source>
</evidence>
<comment type="subcellular location">
    <subcellularLocation>
        <location evidence="1">Membrane</location>
        <topology evidence="1">Multi-pass membrane protein</topology>
    </subcellularLocation>
</comment>
<dbReference type="EMBL" id="MFGX01000025">
    <property type="protein sequence ID" value="OGF56815.1"/>
    <property type="molecule type" value="Genomic_DNA"/>
</dbReference>
<evidence type="ECO:0000256" key="6">
    <source>
        <dbReference type="SAM" id="Phobius"/>
    </source>
</evidence>
<dbReference type="PANTHER" id="PTHR30071:SF1">
    <property type="entry name" value="CYTOCHROME B_B6 PROTEIN-RELATED"/>
    <property type="match status" value="1"/>
</dbReference>
<keyword evidence="2 6" id="KW-0812">Transmembrane</keyword>
<name>A0A1F5V098_FRAXR</name>
<feature type="non-terminal residue" evidence="8">
    <location>
        <position position="1"/>
    </location>
</feature>
<protein>
    <recommendedName>
        <fullName evidence="7">Cytochrome c assembly protein domain-containing protein</fullName>
    </recommendedName>
</protein>
<dbReference type="Proteomes" id="UP000179157">
    <property type="component" value="Unassembled WGS sequence"/>
</dbReference>
<evidence type="ECO:0000256" key="4">
    <source>
        <dbReference type="ARBA" id="ARBA00022989"/>
    </source>
</evidence>
<dbReference type="GO" id="GO:0017004">
    <property type="term" value="P:cytochrome complex assembly"/>
    <property type="evidence" value="ECO:0007669"/>
    <property type="project" value="UniProtKB-KW"/>
</dbReference>
<feature type="transmembrane region" description="Helical" evidence="6">
    <location>
        <begin position="92"/>
        <end position="119"/>
    </location>
</feature>
<proteinExistence type="predicted"/>
<feature type="transmembrane region" description="Helical" evidence="6">
    <location>
        <begin position="22"/>
        <end position="46"/>
    </location>
</feature>
<keyword evidence="3" id="KW-0201">Cytochrome c-type biogenesis</keyword>
<evidence type="ECO:0000256" key="5">
    <source>
        <dbReference type="ARBA" id="ARBA00023136"/>
    </source>
</evidence>
<gene>
    <name evidence="8" type="ORF">A2Z21_02530</name>
</gene>
<dbReference type="InterPro" id="IPR002541">
    <property type="entry name" value="Cyt_c_assembly"/>
</dbReference>
<dbReference type="InterPro" id="IPR045062">
    <property type="entry name" value="Cyt_c_biogenesis_CcsA/CcmC"/>
</dbReference>
<evidence type="ECO:0000256" key="2">
    <source>
        <dbReference type="ARBA" id="ARBA00022692"/>
    </source>
</evidence>
<dbReference type="PANTHER" id="PTHR30071">
    <property type="entry name" value="HEME EXPORTER PROTEIN C"/>
    <property type="match status" value="1"/>
</dbReference>
<feature type="domain" description="Cytochrome c assembly protein" evidence="7">
    <location>
        <begin position="29"/>
        <end position="226"/>
    </location>
</feature>
<reference evidence="8 9" key="1">
    <citation type="journal article" date="2016" name="Nat. Commun.">
        <title>Thousands of microbial genomes shed light on interconnected biogeochemical processes in an aquifer system.</title>
        <authorList>
            <person name="Anantharaman K."/>
            <person name="Brown C.T."/>
            <person name="Hug L.A."/>
            <person name="Sharon I."/>
            <person name="Castelle C.J."/>
            <person name="Probst A.J."/>
            <person name="Thomas B.C."/>
            <person name="Singh A."/>
            <person name="Wilkins M.J."/>
            <person name="Karaoz U."/>
            <person name="Brodie E.L."/>
            <person name="Williams K.H."/>
            <person name="Hubbard S.S."/>
            <person name="Banfield J.F."/>
        </authorList>
    </citation>
    <scope>NUCLEOTIDE SEQUENCE [LARGE SCALE GENOMIC DNA]</scope>
    <source>
        <strain evidence="9">RBG_16_55_9</strain>
    </source>
</reference>
<dbReference type="AlphaFoldDB" id="A0A1F5V098"/>